<organism evidence="2 3">
    <name type="scientific">Steinernema hermaphroditum</name>
    <dbReference type="NCBI Taxonomy" id="289476"/>
    <lineage>
        <taxon>Eukaryota</taxon>
        <taxon>Metazoa</taxon>
        <taxon>Ecdysozoa</taxon>
        <taxon>Nematoda</taxon>
        <taxon>Chromadorea</taxon>
        <taxon>Rhabditida</taxon>
        <taxon>Tylenchina</taxon>
        <taxon>Panagrolaimomorpha</taxon>
        <taxon>Strongyloidoidea</taxon>
        <taxon>Steinernematidae</taxon>
        <taxon>Steinernema</taxon>
    </lineage>
</organism>
<feature type="signal peptide" evidence="1">
    <location>
        <begin position="1"/>
        <end position="19"/>
    </location>
</feature>
<reference evidence="2" key="1">
    <citation type="submission" date="2023-06" db="EMBL/GenBank/DDBJ databases">
        <title>Genomic analysis of the entomopathogenic nematode Steinernema hermaphroditum.</title>
        <authorList>
            <person name="Schwarz E.M."/>
            <person name="Heppert J.K."/>
            <person name="Baniya A."/>
            <person name="Schwartz H.T."/>
            <person name="Tan C.-H."/>
            <person name="Antoshechkin I."/>
            <person name="Sternberg P.W."/>
            <person name="Goodrich-Blair H."/>
            <person name="Dillman A.R."/>
        </authorList>
    </citation>
    <scope>NUCLEOTIDE SEQUENCE</scope>
    <source>
        <strain evidence="2">PS9179</strain>
        <tissue evidence="2">Whole animal</tissue>
    </source>
</reference>
<accession>A0AA39GQ14</accession>
<dbReference type="EMBL" id="JAUCMV010000006">
    <property type="protein sequence ID" value="KAK0390429.1"/>
    <property type="molecule type" value="Genomic_DNA"/>
</dbReference>
<evidence type="ECO:0000313" key="2">
    <source>
        <dbReference type="EMBL" id="KAK0390429.1"/>
    </source>
</evidence>
<sequence length="99" mass="11424">MHAMISSFIFFVFLAILSAQEPLYLQLQPTNQYISYGPTPPDAIRYQNTQTYDPSAQSYNQGQPLEDFSRIGLTRILITRVFPTQHDTHFILSISIEIR</sequence>
<protein>
    <submittedName>
        <fullName evidence="2">Uncharacterized protein</fullName>
    </submittedName>
</protein>
<proteinExistence type="predicted"/>
<name>A0AA39GQ14_9BILA</name>
<keyword evidence="1" id="KW-0732">Signal</keyword>
<keyword evidence="3" id="KW-1185">Reference proteome</keyword>
<evidence type="ECO:0000313" key="3">
    <source>
        <dbReference type="Proteomes" id="UP001175271"/>
    </source>
</evidence>
<dbReference type="Proteomes" id="UP001175271">
    <property type="component" value="Unassembled WGS sequence"/>
</dbReference>
<gene>
    <name evidence="2" type="ORF">QR680_019348</name>
</gene>
<dbReference type="AlphaFoldDB" id="A0AA39GQ14"/>
<feature type="chain" id="PRO_5041203303" evidence="1">
    <location>
        <begin position="20"/>
        <end position="99"/>
    </location>
</feature>
<evidence type="ECO:0000256" key="1">
    <source>
        <dbReference type="SAM" id="SignalP"/>
    </source>
</evidence>
<comment type="caution">
    <text evidence="2">The sequence shown here is derived from an EMBL/GenBank/DDBJ whole genome shotgun (WGS) entry which is preliminary data.</text>
</comment>